<comment type="function">
    <text evidence="10">Exhibits a very high intrinsic GTPase hydrolysis rate. Involved in the addition of a carboxymethylaminomethyl (cmnm) group at the wobble position (U34) of certain tRNAs, forming tRNA-cmnm(5)s(2)U34.</text>
</comment>
<dbReference type="EC" id="3.6.-.-" evidence="10"/>
<dbReference type="Pfam" id="PF12631">
    <property type="entry name" value="MnmE_helical"/>
    <property type="match status" value="1"/>
</dbReference>
<evidence type="ECO:0000313" key="13">
    <source>
        <dbReference type="EMBL" id="SKA25590.1"/>
    </source>
</evidence>
<comment type="cofactor">
    <cofactor evidence="10">
        <name>K(+)</name>
        <dbReference type="ChEBI" id="CHEBI:29103"/>
    </cofactor>
    <text evidence="10">Binds 1 potassium ion per subunit.</text>
</comment>
<evidence type="ECO:0000256" key="8">
    <source>
        <dbReference type="ARBA" id="ARBA00022958"/>
    </source>
</evidence>
<feature type="binding site" evidence="10">
    <location>
        <position position="255"/>
    </location>
    <ligand>
        <name>K(+)</name>
        <dbReference type="ChEBI" id="CHEBI:29103"/>
    </ligand>
</feature>
<feature type="domain" description="TrmE-type G" evidence="12">
    <location>
        <begin position="224"/>
        <end position="384"/>
    </location>
</feature>
<dbReference type="SUPFAM" id="SSF116878">
    <property type="entry name" value="TrmE connector domain"/>
    <property type="match status" value="1"/>
</dbReference>
<keyword evidence="2 10" id="KW-0963">Cytoplasm</keyword>
<sequence length="463" mass="51175">MVNLEDTIAAIATAPGEGGIGIIRVSGGEAKKIVDNLFVSPKGKKVIHMVPYQMLYGYIVDKTDGAMVDEVLVAFMQRPHSFTGEDVVEIHSHGGMVVLQKILGLVLKEGARLAEPGEFTKRAFINGRIDLSQAEAVIDLIRAQTDAAAKVAANQLQGKLKQHIMEIRQQLLQVLAYLEAEIDFPDEDIEHLTGIQLANRLTQIRERLNDLLARSRQGKILREGIRVVIAGKPNVGKSSLLNALLRDRRAIVTDIPGTTRDVIEEVLNLGGVPVRLVDTAGIRETKDLVEQLGVEKSKEWLEKADVVLFVINSATGFNIEDAEIARLLSSRHQVLLIINKQDLKPEYKGEDLPEELQHWPRVYTSLLQEEDTRKVEQALLDLIWQGKVVPSQELFLSNQRHISALEKAAGQLESALAAYQAGMPADYLSIDIRGAWETLGEISGETVGEDLLDLIFSQFCIGK</sequence>
<evidence type="ECO:0000256" key="10">
    <source>
        <dbReference type="HAMAP-Rule" id="MF_00379"/>
    </source>
</evidence>
<dbReference type="AlphaFoldDB" id="A0A1T4SB94"/>
<dbReference type="HAMAP" id="MF_00379">
    <property type="entry name" value="GTPase_MnmE"/>
    <property type="match status" value="1"/>
</dbReference>
<dbReference type="InterPro" id="IPR031168">
    <property type="entry name" value="G_TrmE"/>
</dbReference>
<keyword evidence="14" id="KW-1185">Reference proteome</keyword>
<dbReference type="InterPro" id="IPR027266">
    <property type="entry name" value="TrmE/GcvT-like"/>
</dbReference>
<dbReference type="PANTHER" id="PTHR42714">
    <property type="entry name" value="TRNA MODIFICATION GTPASE GTPBP3"/>
    <property type="match status" value="1"/>
</dbReference>
<evidence type="ECO:0000256" key="2">
    <source>
        <dbReference type="ARBA" id="ARBA00022490"/>
    </source>
</evidence>
<dbReference type="InterPro" id="IPR018948">
    <property type="entry name" value="GTP-bd_TrmE_N"/>
</dbReference>
<dbReference type="Gene3D" id="1.20.120.430">
    <property type="entry name" value="tRNA modification GTPase MnmE domain 2"/>
    <property type="match status" value="1"/>
</dbReference>
<keyword evidence="3 10" id="KW-0819">tRNA processing</keyword>
<feature type="binding site" evidence="10">
    <location>
        <position position="463"/>
    </location>
    <ligand>
        <name>(6S)-5-formyl-5,6,7,8-tetrahydrofolate</name>
        <dbReference type="ChEBI" id="CHEBI:57457"/>
    </ligand>
</feature>
<keyword evidence="4 10" id="KW-0479">Metal-binding</keyword>
<dbReference type="GO" id="GO:0042802">
    <property type="term" value="F:identical protein binding"/>
    <property type="evidence" value="ECO:0007669"/>
    <property type="project" value="UniProtKB-ARBA"/>
</dbReference>
<comment type="subunit">
    <text evidence="10">Homodimer. Heterotetramer of two MnmE and two MnmG subunits.</text>
</comment>
<feature type="binding site" evidence="10">
    <location>
        <position position="24"/>
    </location>
    <ligand>
        <name>(6S)-5-formyl-5,6,7,8-tetrahydrofolate</name>
        <dbReference type="ChEBI" id="CHEBI:57457"/>
    </ligand>
</feature>
<feature type="binding site" evidence="10">
    <location>
        <position position="238"/>
    </location>
    <ligand>
        <name>Mg(2+)</name>
        <dbReference type="ChEBI" id="CHEBI:18420"/>
    </ligand>
</feature>
<dbReference type="CDD" id="cd04164">
    <property type="entry name" value="trmE"/>
    <property type="match status" value="1"/>
</dbReference>
<accession>A0A1T4SB94</accession>
<evidence type="ECO:0000256" key="6">
    <source>
        <dbReference type="ARBA" id="ARBA00022801"/>
    </source>
</evidence>
<evidence type="ECO:0000256" key="11">
    <source>
        <dbReference type="RuleBase" id="RU003313"/>
    </source>
</evidence>
<dbReference type="GO" id="GO:0005829">
    <property type="term" value="C:cytosol"/>
    <property type="evidence" value="ECO:0007669"/>
    <property type="project" value="TreeGrafter"/>
</dbReference>
<dbReference type="GO" id="GO:0003924">
    <property type="term" value="F:GTPase activity"/>
    <property type="evidence" value="ECO:0007669"/>
    <property type="project" value="UniProtKB-UniRule"/>
</dbReference>
<dbReference type="EMBL" id="FUXM01000049">
    <property type="protein sequence ID" value="SKA25590.1"/>
    <property type="molecule type" value="Genomic_DNA"/>
</dbReference>
<dbReference type="Gene3D" id="3.30.1360.120">
    <property type="entry name" value="Probable tRNA modification gtpase trme, domain 1"/>
    <property type="match status" value="1"/>
</dbReference>
<dbReference type="Pfam" id="PF10396">
    <property type="entry name" value="TrmE_N"/>
    <property type="match status" value="1"/>
</dbReference>
<dbReference type="NCBIfam" id="TIGR00231">
    <property type="entry name" value="small_GTP"/>
    <property type="match status" value="1"/>
</dbReference>
<dbReference type="GO" id="GO:0030488">
    <property type="term" value="P:tRNA methylation"/>
    <property type="evidence" value="ECO:0007669"/>
    <property type="project" value="TreeGrafter"/>
</dbReference>
<dbReference type="NCBIfam" id="NF003661">
    <property type="entry name" value="PRK05291.1-3"/>
    <property type="match status" value="1"/>
</dbReference>
<dbReference type="InterPro" id="IPR027417">
    <property type="entry name" value="P-loop_NTPase"/>
</dbReference>
<keyword evidence="7 10" id="KW-0460">Magnesium</keyword>
<dbReference type="FunFam" id="3.30.1360.120:FF:000003">
    <property type="entry name" value="tRNA modification GTPase MnmE"/>
    <property type="match status" value="1"/>
</dbReference>
<feature type="binding site" evidence="10">
    <location>
        <position position="89"/>
    </location>
    <ligand>
        <name>(6S)-5-formyl-5,6,7,8-tetrahydrofolate</name>
        <dbReference type="ChEBI" id="CHEBI:57457"/>
    </ligand>
</feature>
<dbReference type="PROSITE" id="PS51709">
    <property type="entry name" value="G_TRME"/>
    <property type="match status" value="1"/>
</dbReference>
<dbReference type="GO" id="GO:0005525">
    <property type="term" value="F:GTP binding"/>
    <property type="evidence" value="ECO:0007669"/>
    <property type="project" value="UniProtKB-UniRule"/>
</dbReference>
<feature type="binding site" evidence="10">
    <location>
        <begin position="253"/>
        <end position="259"/>
    </location>
    <ligand>
        <name>GTP</name>
        <dbReference type="ChEBI" id="CHEBI:37565"/>
    </ligand>
</feature>
<dbReference type="Pfam" id="PF01926">
    <property type="entry name" value="MMR_HSR1"/>
    <property type="match status" value="1"/>
</dbReference>
<feature type="binding site" evidence="10">
    <location>
        <position position="259"/>
    </location>
    <ligand>
        <name>Mg(2+)</name>
        <dbReference type="ChEBI" id="CHEBI:18420"/>
    </ligand>
</feature>
<evidence type="ECO:0000313" key="14">
    <source>
        <dbReference type="Proteomes" id="UP000189933"/>
    </source>
</evidence>
<dbReference type="InterPro" id="IPR006073">
    <property type="entry name" value="GTP-bd"/>
</dbReference>
<feature type="binding site" evidence="10">
    <location>
        <position position="258"/>
    </location>
    <ligand>
        <name>K(+)</name>
        <dbReference type="ChEBI" id="CHEBI:29103"/>
    </ligand>
</feature>
<evidence type="ECO:0000256" key="4">
    <source>
        <dbReference type="ARBA" id="ARBA00022723"/>
    </source>
</evidence>
<feature type="binding site" evidence="10">
    <location>
        <position position="234"/>
    </location>
    <ligand>
        <name>K(+)</name>
        <dbReference type="ChEBI" id="CHEBI:29103"/>
    </ligand>
</feature>
<evidence type="ECO:0000259" key="12">
    <source>
        <dbReference type="PROSITE" id="PS51709"/>
    </source>
</evidence>
<feature type="binding site" evidence="10">
    <location>
        <begin position="278"/>
        <end position="281"/>
    </location>
    <ligand>
        <name>GTP</name>
        <dbReference type="ChEBI" id="CHEBI:37565"/>
    </ligand>
</feature>
<comment type="subcellular location">
    <subcellularLocation>
        <location evidence="10">Cytoplasm</location>
    </subcellularLocation>
</comment>
<gene>
    <name evidence="10" type="primary">mnmE</name>
    <name evidence="10" type="synonym">trmE</name>
    <name evidence="13" type="ORF">SAMN02745885_02578</name>
</gene>
<dbReference type="GO" id="GO:0046872">
    <property type="term" value="F:metal ion binding"/>
    <property type="evidence" value="ECO:0007669"/>
    <property type="project" value="UniProtKB-KW"/>
</dbReference>
<dbReference type="GO" id="GO:0002098">
    <property type="term" value="P:tRNA wobble uridine modification"/>
    <property type="evidence" value="ECO:0007669"/>
    <property type="project" value="TreeGrafter"/>
</dbReference>
<feature type="binding site" evidence="10">
    <location>
        <position position="253"/>
    </location>
    <ligand>
        <name>K(+)</name>
        <dbReference type="ChEBI" id="CHEBI:29103"/>
    </ligand>
</feature>
<name>A0A1T4SB94_9FIRM</name>
<dbReference type="Gene3D" id="3.40.50.300">
    <property type="entry name" value="P-loop containing nucleotide triphosphate hydrolases"/>
    <property type="match status" value="1"/>
</dbReference>
<evidence type="ECO:0000256" key="3">
    <source>
        <dbReference type="ARBA" id="ARBA00022694"/>
    </source>
</evidence>
<dbReference type="Proteomes" id="UP000189933">
    <property type="component" value="Unassembled WGS sequence"/>
</dbReference>
<dbReference type="InterPro" id="IPR027368">
    <property type="entry name" value="MnmE_dom2"/>
</dbReference>
<dbReference type="PANTHER" id="PTHR42714:SF2">
    <property type="entry name" value="TRNA MODIFICATION GTPASE GTPBP3, MITOCHONDRIAL"/>
    <property type="match status" value="1"/>
</dbReference>
<evidence type="ECO:0000256" key="1">
    <source>
        <dbReference type="ARBA" id="ARBA00011043"/>
    </source>
</evidence>
<dbReference type="InterPro" id="IPR025867">
    <property type="entry name" value="MnmE_helical"/>
</dbReference>
<dbReference type="SUPFAM" id="SSF52540">
    <property type="entry name" value="P-loop containing nucleoside triphosphate hydrolases"/>
    <property type="match status" value="1"/>
</dbReference>
<proteinExistence type="inferred from homology"/>
<evidence type="ECO:0000256" key="9">
    <source>
        <dbReference type="ARBA" id="ARBA00023134"/>
    </source>
</evidence>
<dbReference type="InterPro" id="IPR005225">
    <property type="entry name" value="Small_GTP-bd"/>
</dbReference>
<dbReference type="InterPro" id="IPR004520">
    <property type="entry name" value="GTPase_MnmE"/>
</dbReference>
<evidence type="ECO:0000256" key="5">
    <source>
        <dbReference type="ARBA" id="ARBA00022741"/>
    </source>
</evidence>
<dbReference type="FunFam" id="3.40.50.300:FF:000494">
    <property type="entry name" value="tRNA modification GTPase MnmE"/>
    <property type="match status" value="1"/>
</dbReference>
<reference evidence="14" key="1">
    <citation type="submission" date="2017-02" db="EMBL/GenBank/DDBJ databases">
        <authorList>
            <person name="Varghese N."/>
            <person name="Submissions S."/>
        </authorList>
    </citation>
    <scope>NUCLEOTIDE SEQUENCE [LARGE SCALE GENOMIC DNA]</scope>
    <source>
        <strain evidence="14">DSM 16521</strain>
    </source>
</reference>
<dbReference type="CDD" id="cd14858">
    <property type="entry name" value="TrmE_N"/>
    <property type="match status" value="1"/>
</dbReference>
<keyword evidence="9 10" id="KW-0342">GTP-binding</keyword>
<keyword evidence="6 10" id="KW-0378">Hydrolase</keyword>
<organism evidence="13 14">
    <name type="scientific">Carboxydocella sporoproducens DSM 16521</name>
    <dbReference type="NCBI Taxonomy" id="1121270"/>
    <lineage>
        <taxon>Bacteria</taxon>
        <taxon>Bacillati</taxon>
        <taxon>Bacillota</taxon>
        <taxon>Clostridia</taxon>
        <taxon>Eubacteriales</taxon>
        <taxon>Clostridiales Family XVI. Incertae Sedis</taxon>
        <taxon>Carboxydocella</taxon>
    </lineage>
</organism>
<comment type="similarity">
    <text evidence="1 10 11">Belongs to the TRAFAC class TrmE-Era-EngA-EngB-Septin-like GTPase superfamily. TrmE GTPase family.</text>
</comment>
<keyword evidence="5 10" id="KW-0547">Nucleotide-binding</keyword>
<evidence type="ECO:0000256" key="7">
    <source>
        <dbReference type="ARBA" id="ARBA00022842"/>
    </source>
</evidence>
<feature type="binding site" evidence="10">
    <location>
        <position position="128"/>
    </location>
    <ligand>
        <name>(6S)-5-formyl-5,6,7,8-tetrahydrofolate</name>
        <dbReference type="ChEBI" id="CHEBI:57457"/>
    </ligand>
</feature>
<keyword evidence="8 10" id="KW-0630">Potassium</keyword>
<comment type="caution">
    <text evidence="10">Lacks conserved residue(s) required for the propagation of feature annotation.</text>
</comment>
<protein>
    <recommendedName>
        <fullName evidence="10">tRNA modification GTPase MnmE</fullName>
        <ecNumber evidence="10">3.6.-.-</ecNumber>
    </recommendedName>
</protein>
<feature type="binding site" evidence="10">
    <location>
        <begin position="234"/>
        <end position="239"/>
    </location>
    <ligand>
        <name>GTP</name>
        <dbReference type="ChEBI" id="CHEBI:37565"/>
    </ligand>
</feature>
<dbReference type="NCBIfam" id="TIGR00450">
    <property type="entry name" value="mnmE_trmE_thdF"/>
    <property type="match status" value="1"/>
</dbReference>